<reference evidence="1" key="1">
    <citation type="submission" date="2024-01" db="EMBL/GenBank/DDBJ databases">
        <authorList>
            <person name="Webb A."/>
        </authorList>
    </citation>
    <scope>NUCLEOTIDE SEQUENCE</scope>
    <source>
        <strain evidence="1">Pm1</strain>
    </source>
</reference>
<comment type="caution">
    <text evidence="1">The sequence shown here is derived from an EMBL/GenBank/DDBJ whole genome shotgun (WGS) entry which is preliminary data.</text>
</comment>
<dbReference type="AlphaFoldDB" id="A0AAV1TPK7"/>
<sequence length="79" mass="8910">MASLGMETRVWSAVDLAILWGLWAIWLGLDGAETQADRGPLGCVLRDRAIRATGRDPETETWWVLLMRSARWVDASERP</sequence>
<evidence type="ECO:0000313" key="1">
    <source>
        <dbReference type="EMBL" id="CAK7924286.1"/>
    </source>
</evidence>
<dbReference type="EMBL" id="CAKLBY020000073">
    <property type="protein sequence ID" value="CAK7924286.1"/>
    <property type="molecule type" value="Genomic_DNA"/>
</dbReference>
<name>A0AAV1TPK7_9STRA</name>
<dbReference type="Proteomes" id="UP001162060">
    <property type="component" value="Unassembled WGS sequence"/>
</dbReference>
<gene>
    <name evidence="1" type="ORF">PM001_LOCUS9436</name>
</gene>
<protein>
    <submittedName>
        <fullName evidence="1">Uncharacterized protein</fullName>
    </submittedName>
</protein>
<proteinExistence type="predicted"/>
<accession>A0AAV1TPK7</accession>
<organism evidence="1 2">
    <name type="scientific">Peronospora matthiolae</name>
    <dbReference type="NCBI Taxonomy" id="2874970"/>
    <lineage>
        <taxon>Eukaryota</taxon>
        <taxon>Sar</taxon>
        <taxon>Stramenopiles</taxon>
        <taxon>Oomycota</taxon>
        <taxon>Peronosporomycetes</taxon>
        <taxon>Peronosporales</taxon>
        <taxon>Peronosporaceae</taxon>
        <taxon>Peronospora</taxon>
    </lineage>
</organism>
<evidence type="ECO:0000313" key="2">
    <source>
        <dbReference type="Proteomes" id="UP001162060"/>
    </source>
</evidence>